<evidence type="ECO:0000256" key="7">
    <source>
        <dbReference type="ARBA" id="ARBA00023186"/>
    </source>
</evidence>
<sequence>MVRLLARRLVWYRSGYSEDIVWKLDDSSMCNEQHNVLGSALSAHLVVVMGTQYYDGRENAHGDYPVSDLLQMVGHASRPLVDSSGSVSSSAMHHARTTTRSSYTKHSQWRAICNTISTTISMLRWWECGSVTLGFSNFYTLQRELAKKRQENQGKSIETVFDLVYMGITRHELLQMSEPHPMDIAHFCNRFPKRVDLYLHSSYPKAKEEGWWLVVGDTKSNQLLAIKRVTLQRKSKIKLDFAAPAEAGTRTTHTLISCDSYLGCDQNLLPHLM</sequence>
<evidence type="ECO:0000259" key="8">
    <source>
        <dbReference type="Pfam" id="PF02889"/>
    </source>
</evidence>
<evidence type="ECO:0000256" key="2">
    <source>
        <dbReference type="ARBA" id="ARBA00004240"/>
    </source>
</evidence>
<accession>A0ABS8T5Y4</accession>
<keyword evidence="6" id="KW-0472">Membrane</keyword>
<evidence type="ECO:0000256" key="4">
    <source>
        <dbReference type="ARBA" id="ARBA00022824"/>
    </source>
</evidence>
<dbReference type="PANTHER" id="PTHR24075:SF5">
    <property type="entry name" value="U5 SMALL NUCLEAR RIBONUCLEOPROTEIN 200 KDA HELICASE"/>
    <property type="match status" value="1"/>
</dbReference>
<gene>
    <name evidence="9" type="ORF">HAX54_003836</name>
</gene>
<keyword evidence="3" id="KW-0812">Transmembrane</keyword>
<evidence type="ECO:0000313" key="9">
    <source>
        <dbReference type="EMBL" id="MCD7466805.1"/>
    </source>
</evidence>
<dbReference type="InterPro" id="IPR004179">
    <property type="entry name" value="Sec63-dom"/>
</dbReference>
<keyword evidence="7" id="KW-0143">Chaperone</keyword>
<comment type="subcellular location">
    <subcellularLocation>
        <location evidence="2">Endoplasmic reticulum</location>
    </subcellularLocation>
    <subcellularLocation>
        <location evidence="1">Membrane</location>
        <topology evidence="1">Multi-pass membrane protein</topology>
    </subcellularLocation>
</comment>
<dbReference type="Proteomes" id="UP000823775">
    <property type="component" value="Unassembled WGS sequence"/>
</dbReference>
<dbReference type="InterPro" id="IPR027417">
    <property type="entry name" value="P-loop_NTPase"/>
</dbReference>
<dbReference type="Gene3D" id="2.60.40.150">
    <property type="entry name" value="C2 domain"/>
    <property type="match status" value="1"/>
</dbReference>
<evidence type="ECO:0000256" key="1">
    <source>
        <dbReference type="ARBA" id="ARBA00004141"/>
    </source>
</evidence>
<dbReference type="Gene3D" id="3.40.50.300">
    <property type="entry name" value="P-loop containing nucleotide triphosphate hydrolases"/>
    <property type="match status" value="1"/>
</dbReference>
<dbReference type="InterPro" id="IPR014756">
    <property type="entry name" value="Ig_E-set"/>
</dbReference>
<keyword evidence="10" id="KW-1185">Reference proteome</keyword>
<protein>
    <recommendedName>
        <fullName evidence="8">SEC63 domain-containing protein</fullName>
    </recommendedName>
</protein>
<name>A0ABS8T5Y4_DATST</name>
<dbReference type="PANTHER" id="PTHR24075">
    <property type="entry name" value="SEC63 DOMAIN-CONTAINING"/>
    <property type="match status" value="1"/>
</dbReference>
<reference evidence="9 10" key="1">
    <citation type="journal article" date="2021" name="BMC Genomics">
        <title>Datura genome reveals duplications of psychoactive alkaloid biosynthetic genes and high mutation rate following tissue culture.</title>
        <authorList>
            <person name="Rajewski A."/>
            <person name="Carter-House D."/>
            <person name="Stajich J."/>
            <person name="Litt A."/>
        </authorList>
    </citation>
    <scope>NUCLEOTIDE SEQUENCE [LARGE SCALE GENOMIC DNA]</scope>
    <source>
        <strain evidence="9">AR-01</strain>
    </source>
</reference>
<organism evidence="9 10">
    <name type="scientific">Datura stramonium</name>
    <name type="common">Jimsonweed</name>
    <name type="synonym">Common thornapple</name>
    <dbReference type="NCBI Taxonomy" id="4076"/>
    <lineage>
        <taxon>Eukaryota</taxon>
        <taxon>Viridiplantae</taxon>
        <taxon>Streptophyta</taxon>
        <taxon>Embryophyta</taxon>
        <taxon>Tracheophyta</taxon>
        <taxon>Spermatophyta</taxon>
        <taxon>Magnoliopsida</taxon>
        <taxon>eudicotyledons</taxon>
        <taxon>Gunneridae</taxon>
        <taxon>Pentapetalae</taxon>
        <taxon>asterids</taxon>
        <taxon>lamiids</taxon>
        <taxon>Solanales</taxon>
        <taxon>Solanaceae</taxon>
        <taxon>Solanoideae</taxon>
        <taxon>Datureae</taxon>
        <taxon>Datura</taxon>
    </lineage>
</organism>
<evidence type="ECO:0000256" key="6">
    <source>
        <dbReference type="ARBA" id="ARBA00023136"/>
    </source>
</evidence>
<evidence type="ECO:0000256" key="5">
    <source>
        <dbReference type="ARBA" id="ARBA00022989"/>
    </source>
</evidence>
<feature type="domain" description="SEC63" evidence="8">
    <location>
        <begin position="192"/>
        <end position="267"/>
    </location>
</feature>
<keyword evidence="4" id="KW-0256">Endoplasmic reticulum</keyword>
<dbReference type="EMBL" id="JACEIK010001176">
    <property type="protein sequence ID" value="MCD7466805.1"/>
    <property type="molecule type" value="Genomic_DNA"/>
</dbReference>
<proteinExistence type="predicted"/>
<evidence type="ECO:0000256" key="3">
    <source>
        <dbReference type="ARBA" id="ARBA00022692"/>
    </source>
</evidence>
<dbReference type="SUPFAM" id="SSF81296">
    <property type="entry name" value="E set domains"/>
    <property type="match status" value="1"/>
</dbReference>
<dbReference type="InterPro" id="IPR035892">
    <property type="entry name" value="C2_domain_sf"/>
</dbReference>
<keyword evidence="5" id="KW-1133">Transmembrane helix</keyword>
<comment type="caution">
    <text evidence="9">The sequence shown here is derived from an EMBL/GenBank/DDBJ whole genome shotgun (WGS) entry which is preliminary data.</text>
</comment>
<dbReference type="Pfam" id="PF02889">
    <property type="entry name" value="Sec63"/>
    <property type="match status" value="1"/>
</dbReference>
<evidence type="ECO:0000313" key="10">
    <source>
        <dbReference type="Proteomes" id="UP000823775"/>
    </source>
</evidence>